<name>A0A915EPA7_9BILA</name>
<keyword evidence="1" id="KW-1185">Reference proteome</keyword>
<evidence type="ECO:0000313" key="2">
    <source>
        <dbReference type="WBParaSite" id="jg8368"/>
    </source>
</evidence>
<dbReference type="InterPro" id="IPR037607">
    <property type="entry name" value="DGK"/>
</dbReference>
<evidence type="ECO:0000313" key="1">
    <source>
        <dbReference type="Proteomes" id="UP000887574"/>
    </source>
</evidence>
<dbReference type="GO" id="GO:0004143">
    <property type="term" value="F:ATP-dependent diacylglycerol kinase activity"/>
    <property type="evidence" value="ECO:0007669"/>
    <property type="project" value="InterPro"/>
</dbReference>
<organism evidence="1 2">
    <name type="scientific">Ditylenchus dipsaci</name>
    <dbReference type="NCBI Taxonomy" id="166011"/>
    <lineage>
        <taxon>Eukaryota</taxon>
        <taxon>Metazoa</taxon>
        <taxon>Ecdysozoa</taxon>
        <taxon>Nematoda</taxon>
        <taxon>Chromadorea</taxon>
        <taxon>Rhabditida</taxon>
        <taxon>Tylenchina</taxon>
        <taxon>Tylenchomorpha</taxon>
        <taxon>Sphaerularioidea</taxon>
        <taxon>Anguinidae</taxon>
        <taxon>Anguininae</taxon>
        <taxon>Ditylenchus</taxon>
    </lineage>
</organism>
<dbReference type="GO" id="GO:0007165">
    <property type="term" value="P:signal transduction"/>
    <property type="evidence" value="ECO:0007669"/>
    <property type="project" value="InterPro"/>
</dbReference>
<protein>
    <submittedName>
        <fullName evidence="2">Uncharacterized protein</fullName>
    </submittedName>
</protein>
<accession>A0A915EPA7</accession>
<dbReference type="PANTHER" id="PTHR11255">
    <property type="entry name" value="DIACYLGLYCEROL KINASE"/>
    <property type="match status" value="1"/>
</dbReference>
<sequence length="148" mass="16785">MEGRCHQCGKSYQQKMFRDKEVIAITCSWCKKSYHNKRSCFSSACFEEKCDRGALREMMLPPSWMLRLSNNRKRHASKNGCSTKGSMGGKGVVIASLPTKKQKRKYRPFVVKSMDQSIIGPTQPLLVFVNPSLVETKALKLYTHCVGC</sequence>
<proteinExistence type="predicted"/>
<dbReference type="AlphaFoldDB" id="A0A915EPA7"/>
<dbReference type="WBParaSite" id="jg8368">
    <property type="protein sequence ID" value="jg8368"/>
    <property type="gene ID" value="jg8368"/>
</dbReference>
<dbReference type="PANTHER" id="PTHR11255:SF80">
    <property type="entry name" value="EYE-SPECIFIC DIACYLGLYCEROL KINASE"/>
    <property type="match status" value="1"/>
</dbReference>
<dbReference type="GO" id="GO:0005886">
    <property type="term" value="C:plasma membrane"/>
    <property type="evidence" value="ECO:0007669"/>
    <property type="project" value="TreeGrafter"/>
</dbReference>
<dbReference type="Proteomes" id="UP000887574">
    <property type="component" value="Unplaced"/>
</dbReference>
<reference evidence="2" key="1">
    <citation type="submission" date="2022-11" db="UniProtKB">
        <authorList>
            <consortium name="WormBaseParasite"/>
        </authorList>
    </citation>
    <scope>IDENTIFICATION</scope>
</reference>